<dbReference type="EMBL" id="SJPP01000003">
    <property type="protein sequence ID" value="TWU06782.1"/>
    <property type="molecule type" value="Genomic_DNA"/>
</dbReference>
<name>A0A5C6B5E0_9PLAN</name>
<gene>
    <name evidence="1" type="ORF">CA54_51810</name>
</gene>
<evidence type="ECO:0000313" key="2">
    <source>
        <dbReference type="Proteomes" id="UP000320735"/>
    </source>
</evidence>
<proteinExistence type="predicted"/>
<reference evidence="1 2" key="1">
    <citation type="submission" date="2019-02" db="EMBL/GenBank/DDBJ databases">
        <title>Deep-cultivation of Planctomycetes and their phenomic and genomic characterization uncovers novel biology.</title>
        <authorList>
            <person name="Wiegand S."/>
            <person name="Jogler M."/>
            <person name="Boedeker C."/>
            <person name="Pinto D."/>
            <person name="Vollmers J."/>
            <person name="Rivas-Marin E."/>
            <person name="Kohn T."/>
            <person name="Peeters S.H."/>
            <person name="Heuer A."/>
            <person name="Rast P."/>
            <person name="Oberbeckmann S."/>
            <person name="Bunk B."/>
            <person name="Jeske O."/>
            <person name="Meyerdierks A."/>
            <person name="Storesund J.E."/>
            <person name="Kallscheuer N."/>
            <person name="Luecker S."/>
            <person name="Lage O.M."/>
            <person name="Pohl T."/>
            <person name="Merkel B.J."/>
            <person name="Hornburger P."/>
            <person name="Mueller R.-W."/>
            <person name="Bruemmer F."/>
            <person name="Labrenz M."/>
            <person name="Spormann A.M."/>
            <person name="Op Den Camp H."/>
            <person name="Overmann J."/>
            <person name="Amann R."/>
            <person name="Jetten M.S.M."/>
            <person name="Mascher T."/>
            <person name="Medema M.H."/>
            <person name="Devos D.P."/>
            <person name="Kaster A.-K."/>
            <person name="Ovreas L."/>
            <person name="Rohde M."/>
            <person name="Galperin M.Y."/>
            <person name="Jogler C."/>
        </authorList>
    </citation>
    <scope>NUCLEOTIDE SEQUENCE [LARGE SCALE GENOMIC DNA]</scope>
    <source>
        <strain evidence="1 2">CA54</strain>
    </source>
</reference>
<evidence type="ECO:0000313" key="1">
    <source>
        <dbReference type="EMBL" id="TWU06782.1"/>
    </source>
</evidence>
<accession>A0A5C6B5E0</accession>
<keyword evidence="2" id="KW-1185">Reference proteome</keyword>
<sequence>MPLATTDGNENCVWWRDFSEVSVAARGMGAQEDLRTGRCGEGRSGTAHSLRMKVKSPDLC</sequence>
<dbReference type="Proteomes" id="UP000320735">
    <property type="component" value="Unassembled WGS sequence"/>
</dbReference>
<organism evidence="1 2">
    <name type="scientific">Symmachiella macrocystis</name>
    <dbReference type="NCBI Taxonomy" id="2527985"/>
    <lineage>
        <taxon>Bacteria</taxon>
        <taxon>Pseudomonadati</taxon>
        <taxon>Planctomycetota</taxon>
        <taxon>Planctomycetia</taxon>
        <taxon>Planctomycetales</taxon>
        <taxon>Planctomycetaceae</taxon>
        <taxon>Symmachiella</taxon>
    </lineage>
</organism>
<protein>
    <submittedName>
        <fullName evidence="1">Uncharacterized protein</fullName>
    </submittedName>
</protein>
<dbReference type="AlphaFoldDB" id="A0A5C6B5E0"/>
<comment type="caution">
    <text evidence="1">The sequence shown here is derived from an EMBL/GenBank/DDBJ whole genome shotgun (WGS) entry which is preliminary data.</text>
</comment>